<comment type="caution">
    <text evidence="1">The sequence shown here is derived from an EMBL/GenBank/DDBJ whole genome shotgun (WGS) entry which is preliminary data.</text>
</comment>
<protein>
    <submittedName>
        <fullName evidence="1">Uncharacterized protein</fullName>
    </submittedName>
</protein>
<sequence>MVSYPPRSMIPCHCSSKLNLEIIITARFMISMPYLPRIIRASDAKTRTGIVYHFAGFLIADNEPRFGKRGQVKVMIKWV</sequence>
<evidence type="ECO:0000313" key="2">
    <source>
        <dbReference type="Proteomes" id="UP001054945"/>
    </source>
</evidence>
<evidence type="ECO:0000313" key="1">
    <source>
        <dbReference type="EMBL" id="GIY38322.1"/>
    </source>
</evidence>
<reference evidence="1 2" key="1">
    <citation type="submission" date="2021-06" db="EMBL/GenBank/DDBJ databases">
        <title>Caerostris extrusa draft genome.</title>
        <authorList>
            <person name="Kono N."/>
            <person name="Arakawa K."/>
        </authorList>
    </citation>
    <scope>NUCLEOTIDE SEQUENCE [LARGE SCALE GENOMIC DNA]</scope>
</reference>
<proteinExistence type="predicted"/>
<organism evidence="1 2">
    <name type="scientific">Caerostris extrusa</name>
    <name type="common">Bark spider</name>
    <name type="synonym">Caerostris bankana</name>
    <dbReference type="NCBI Taxonomy" id="172846"/>
    <lineage>
        <taxon>Eukaryota</taxon>
        <taxon>Metazoa</taxon>
        <taxon>Ecdysozoa</taxon>
        <taxon>Arthropoda</taxon>
        <taxon>Chelicerata</taxon>
        <taxon>Arachnida</taxon>
        <taxon>Araneae</taxon>
        <taxon>Araneomorphae</taxon>
        <taxon>Entelegynae</taxon>
        <taxon>Araneoidea</taxon>
        <taxon>Araneidae</taxon>
        <taxon>Caerostris</taxon>
    </lineage>
</organism>
<dbReference type="AlphaFoldDB" id="A0AAV4T0Y9"/>
<accession>A0AAV4T0Y9</accession>
<name>A0AAV4T0Y9_CAEEX</name>
<gene>
    <name evidence="1" type="ORF">CEXT_429481</name>
</gene>
<keyword evidence="2" id="KW-1185">Reference proteome</keyword>
<dbReference type="EMBL" id="BPLR01010287">
    <property type="protein sequence ID" value="GIY38322.1"/>
    <property type="molecule type" value="Genomic_DNA"/>
</dbReference>
<dbReference type="Proteomes" id="UP001054945">
    <property type="component" value="Unassembled WGS sequence"/>
</dbReference>